<protein>
    <submittedName>
        <fullName evidence="2">Uncharacterized protein</fullName>
    </submittedName>
</protein>
<gene>
    <name evidence="2" type="ORF">A3B25_02325</name>
</gene>
<dbReference type="STRING" id="1802126.A3B25_02325"/>
<dbReference type="AlphaFoldDB" id="A0A1G2GU71"/>
<reference evidence="2 3" key="1">
    <citation type="journal article" date="2016" name="Nat. Commun.">
        <title>Thousands of microbial genomes shed light on interconnected biogeochemical processes in an aquifer system.</title>
        <authorList>
            <person name="Anantharaman K."/>
            <person name="Brown C.T."/>
            <person name="Hug L.A."/>
            <person name="Sharon I."/>
            <person name="Castelle C.J."/>
            <person name="Probst A.J."/>
            <person name="Thomas B.C."/>
            <person name="Singh A."/>
            <person name="Wilkins M.J."/>
            <person name="Karaoz U."/>
            <person name="Brodie E.L."/>
            <person name="Williams K.H."/>
            <person name="Hubbard S.S."/>
            <person name="Banfield J.F."/>
        </authorList>
    </citation>
    <scope>NUCLEOTIDE SEQUENCE [LARGE SCALE GENOMIC DNA]</scope>
</reference>
<evidence type="ECO:0000313" key="3">
    <source>
        <dbReference type="Proteomes" id="UP000179106"/>
    </source>
</evidence>
<dbReference type="EMBL" id="MHNW01000016">
    <property type="protein sequence ID" value="OGZ53501.1"/>
    <property type="molecule type" value="Genomic_DNA"/>
</dbReference>
<feature type="transmembrane region" description="Helical" evidence="1">
    <location>
        <begin position="12"/>
        <end position="31"/>
    </location>
</feature>
<keyword evidence="1" id="KW-0812">Transmembrane</keyword>
<evidence type="ECO:0000256" key="1">
    <source>
        <dbReference type="SAM" id="Phobius"/>
    </source>
</evidence>
<dbReference type="Proteomes" id="UP000179106">
    <property type="component" value="Unassembled WGS sequence"/>
</dbReference>
<sequence>MRRRHSVPIIPIILIAAMLLVGIAALAAVFLSRQTPVAPIYTATTEDGSASLAANWKTYRNDKYGFEMKYPPNFEIETSPISKMTGLGICIEERCEKFLAIDEKLLPLADPKYQNYRKLEAPRGSSSTFYYYAIKTTATIADQILSTFKFMQ</sequence>
<accession>A0A1G2GU71</accession>
<comment type="caution">
    <text evidence="2">The sequence shown here is derived from an EMBL/GenBank/DDBJ whole genome shotgun (WGS) entry which is preliminary data.</text>
</comment>
<organism evidence="2 3">
    <name type="scientific">Candidatus Ryanbacteria bacterium RIFCSPLOWO2_01_FULL_48_26</name>
    <dbReference type="NCBI Taxonomy" id="1802126"/>
    <lineage>
        <taxon>Bacteria</taxon>
        <taxon>Candidatus Ryaniibacteriota</taxon>
    </lineage>
</organism>
<proteinExistence type="predicted"/>
<name>A0A1G2GU71_9BACT</name>
<keyword evidence="1" id="KW-1133">Transmembrane helix</keyword>
<evidence type="ECO:0000313" key="2">
    <source>
        <dbReference type="EMBL" id="OGZ53501.1"/>
    </source>
</evidence>
<keyword evidence="1" id="KW-0472">Membrane</keyword>